<keyword evidence="3" id="KW-1185">Reference proteome</keyword>
<organism evidence="2 3">
    <name type="scientific">Cetraspora pellucida</name>
    <dbReference type="NCBI Taxonomy" id="1433469"/>
    <lineage>
        <taxon>Eukaryota</taxon>
        <taxon>Fungi</taxon>
        <taxon>Fungi incertae sedis</taxon>
        <taxon>Mucoromycota</taxon>
        <taxon>Glomeromycotina</taxon>
        <taxon>Glomeromycetes</taxon>
        <taxon>Diversisporales</taxon>
        <taxon>Gigasporaceae</taxon>
        <taxon>Cetraspora</taxon>
    </lineage>
</organism>
<feature type="non-terminal residue" evidence="2">
    <location>
        <position position="97"/>
    </location>
</feature>
<comment type="caution">
    <text evidence="2">The sequence shown here is derived from an EMBL/GenBank/DDBJ whole genome shotgun (WGS) entry which is preliminary data.</text>
</comment>
<dbReference type="Proteomes" id="UP000789759">
    <property type="component" value="Unassembled WGS sequence"/>
</dbReference>
<dbReference type="AlphaFoldDB" id="A0A9N9P232"/>
<evidence type="ECO:0000256" key="1">
    <source>
        <dbReference type="SAM" id="MobiDB-lite"/>
    </source>
</evidence>
<reference evidence="2" key="1">
    <citation type="submission" date="2021-06" db="EMBL/GenBank/DDBJ databases">
        <authorList>
            <person name="Kallberg Y."/>
            <person name="Tangrot J."/>
            <person name="Rosling A."/>
        </authorList>
    </citation>
    <scope>NUCLEOTIDE SEQUENCE</scope>
    <source>
        <strain evidence="2">FL966</strain>
    </source>
</reference>
<protein>
    <submittedName>
        <fullName evidence="2">23103_t:CDS:1</fullName>
    </submittedName>
</protein>
<name>A0A9N9P232_9GLOM</name>
<sequence>NQTLLFDQAYLDNSDNDNENQFLRDQYENFNYDILLDKMSQDDYKISEDLFQVDTISENLTQEGSHLLSERSPQESFNILSEGSSQESSNALSEESS</sequence>
<feature type="region of interest" description="Disordered" evidence="1">
    <location>
        <begin position="65"/>
        <end position="97"/>
    </location>
</feature>
<dbReference type="EMBL" id="CAJVQA010025138">
    <property type="protein sequence ID" value="CAG8785033.1"/>
    <property type="molecule type" value="Genomic_DNA"/>
</dbReference>
<proteinExistence type="predicted"/>
<gene>
    <name evidence="2" type="ORF">CPELLU_LOCUS16631</name>
</gene>
<accession>A0A9N9P232</accession>
<evidence type="ECO:0000313" key="2">
    <source>
        <dbReference type="EMBL" id="CAG8785033.1"/>
    </source>
</evidence>
<dbReference type="OrthoDB" id="10548831at2759"/>
<evidence type="ECO:0000313" key="3">
    <source>
        <dbReference type="Proteomes" id="UP000789759"/>
    </source>
</evidence>
<feature type="compositionally biased region" description="Polar residues" evidence="1">
    <location>
        <begin position="74"/>
        <end position="97"/>
    </location>
</feature>